<dbReference type="Proteomes" id="UP000199072">
    <property type="component" value="Unassembled WGS sequence"/>
</dbReference>
<proteinExistence type="predicted"/>
<gene>
    <name evidence="1" type="ORF">SAMN05216464_111124</name>
</gene>
<dbReference type="EMBL" id="FNAI01000011">
    <property type="protein sequence ID" value="SDE97012.1"/>
    <property type="molecule type" value="Genomic_DNA"/>
</dbReference>
<sequence length="93" mass="10832">MEIIENQSTPFWLLHDPRGRRLFVSLLKLEPAALTGTRFQFLRNHPLIRDEMECPSLPRTKAFEVSGRGKFERHAVLEFLKCLLRKKTAPKGD</sequence>
<keyword evidence="2" id="KW-1185">Reference proteome</keyword>
<accession>A0A1G7H9B2</accession>
<protein>
    <submittedName>
        <fullName evidence="1">Uncharacterized protein</fullName>
    </submittedName>
</protein>
<dbReference type="AlphaFoldDB" id="A0A1G7H9B2"/>
<evidence type="ECO:0000313" key="1">
    <source>
        <dbReference type="EMBL" id="SDE97012.1"/>
    </source>
</evidence>
<evidence type="ECO:0000313" key="2">
    <source>
        <dbReference type="Proteomes" id="UP000199072"/>
    </source>
</evidence>
<organism evidence="1 2">
    <name type="scientific">Mucilaginibacter pineti</name>
    <dbReference type="NCBI Taxonomy" id="1391627"/>
    <lineage>
        <taxon>Bacteria</taxon>
        <taxon>Pseudomonadati</taxon>
        <taxon>Bacteroidota</taxon>
        <taxon>Sphingobacteriia</taxon>
        <taxon>Sphingobacteriales</taxon>
        <taxon>Sphingobacteriaceae</taxon>
        <taxon>Mucilaginibacter</taxon>
    </lineage>
</organism>
<dbReference type="RefSeq" id="WP_091152492.1">
    <property type="nucleotide sequence ID" value="NZ_FNAI01000011.1"/>
</dbReference>
<name>A0A1G7H9B2_9SPHI</name>
<dbReference type="STRING" id="1391627.SAMN05216464_111124"/>
<reference evidence="1 2" key="1">
    <citation type="submission" date="2016-10" db="EMBL/GenBank/DDBJ databases">
        <authorList>
            <person name="de Groot N.N."/>
        </authorList>
    </citation>
    <scope>NUCLEOTIDE SEQUENCE [LARGE SCALE GENOMIC DNA]</scope>
    <source>
        <strain evidence="1 2">47C3B</strain>
    </source>
</reference>